<name>X0L1Z8_FUSOX</name>
<reference evidence="1" key="1">
    <citation type="submission" date="2011-11" db="EMBL/GenBank/DDBJ databases">
        <title>The Genome Sequence of Fusarium oxysporum Cotton.</title>
        <authorList>
            <consortium name="The Broad Institute Genome Sequencing Platform"/>
            <person name="Ma L.-J."/>
            <person name="Gale L.R."/>
            <person name="Schwartz D.C."/>
            <person name="Zhou S."/>
            <person name="Corby-Kistler H."/>
            <person name="Young S.K."/>
            <person name="Zeng Q."/>
            <person name="Gargeya S."/>
            <person name="Fitzgerald M."/>
            <person name="Haas B."/>
            <person name="Abouelleil A."/>
            <person name="Alvarado L."/>
            <person name="Arachchi H.M."/>
            <person name="Berlin A."/>
            <person name="Brown A."/>
            <person name="Chapman S.B."/>
            <person name="Chen Z."/>
            <person name="Dunbar C."/>
            <person name="Freedman E."/>
            <person name="Gearin G."/>
            <person name="Goldberg J."/>
            <person name="Griggs A."/>
            <person name="Gujja S."/>
            <person name="Heiman D."/>
            <person name="Howarth C."/>
            <person name="Larson L."/>
            <person name="Lui A."/>
            <person name="MacDonald P.J.P."/>
            <person name="Montmayeur A."/>
            <person name="Murphy C."/>
            <person name="Neiman D."/>
            <person name="Pearson M."/>
            <person name="Priest M."/>
            <person name="Roberts A."/>
            <person name="Saif S."/>
            <person name="Shea T."/>
            <person name="Shenoy N."/>
            <person name="Sisk P."/>
            <person name="Stolte C."/>
            <person name="Sykes S."/>
            <person name="Wortman J."/>
            <person name="Nusbaum C."/>
            <person name="Birren B."/>
        </authorList>
    </citation>
    <scope>NUCLEOTIDE SEQUENCE [LARGE SCALE GENOMIC DNA]</scope>
    <source>
        <strain evidence="1">25433</strain>
    </source>
</reference>
<protein>
    <submittedName>
        <fullName evidence="1">Uncharacterized protein</fullName>
    </submittedName>
</protein>
<accession>X0L1Z8</accession>
<proteinExistence type="predicted"/>
<dbReference type="AlphaFoldDB" id="X0L1Z8"/>
<dbReference type="EMBL" id="JH658034">
    <property type="protein sequence ID" value="EXM15082.1"/>
    <property type="molecule type" value="Genomic_DNA"/>
</dbReference>
<reference evidence="1" key="2">
    <citation type="submission" date="2012-05" db="EMBL/GenBank/DDBJ databases">
        <title>The Genome Annotation of Fusarium oxysporum Cotton.</title>
        <authorList>
            <consortium name="The Broad Institute Genomics Platform"/>
            <person name="Ma L.-J."/>
            <person name="Corby-Kistler H."/>
            <person name="Broz K."/>
            <person name="Gale L.R."/>
            <person name="Jonkers W."/>
            <person name="O'Donnell K."/>
            <person name="Ploetz R."/>
            <person name="Steinberg C."/>
            <person name="Schwartz D.C."/>
            <person name="VanEtten H."/>
            <person name="Zhou S."/>
            <person name="Young S.K."/>
            <person name="Zeng Q."/>
            <person name="Gargeya S."/>
            <person name="Fitzgerald M."/>
            <person name="Abouelleil A."/>
            <person name="Alvarado L."/>
            <person name="Chapman S.B."/>
            <person name="Gainer-Dewar J."/>
            <person name="Goldberg J."/>
            <person name="Griggs A."/>
            <person name="Gujja S."/>
            <person name="Hansen M."/>
            <person name="Howarth C."/>
            <person name="Imamovic A."/>
            <person name="Ireland A."/>
            <person name="Larimer J."/>
            <person name="McCowan C."/>
            <person name="Murphy C."/>
            <person name="Pearson M."/>
            <person name="Poon T.W."/>
            <person name="Priest M."/>
            <person name="Roberts A."/>
            <person name="Saif S."/>
            <person name="Shea T."/>
            <person name="Sykes S."/>
            <person name="Wortman J."/>
            <person name="Nusbaum C."/>
            <person name="Birren B."/>
        </authorList>
    </citation>
    <scope>NUCLEOTIDE SEQUENCE</scope>
    <source>
        <strain evidence="1">25433</strain>
    </source>
</reference>
<sequence length="39" mass="4544">MHSRARVKIFEVEKQSVLMRRTTLLRRTRGFVGLGLLST</sequence>
<organism evidence="1">
    <name type="scientific">Fusarium oxysporum f. sp. vasinfectum 25433</name>
    <dbReference type="NCBI Taxonomy" id="1089449"/>
    <lineage>
        <taxon>Eukaryota</taxon>
        <taxon>Fungi</taxon>
        <taxon>Dikarya</taxon>
        <taxon>Ascomycota</taxon>
        <taxon>Pezizomycotina</taxon>
        <taxon>Sordariomycetes</taxon>
        <taxon>Hypocreomycetidae</taxon>
        <taxon>Hypocreales</taxon>
        <taxon>Nectriaceae</taxon>
        <taxon>Fusarium</taxon>
        <taxon>Fusarium oxysporum species complex</taxon>
    </lineage>
</organism>
<evidence type="ECO:0000313" key="1">
    <source>
        <dbReference type="EMBL" id="EXM15082.1"/>
    </source>
</evidence>
<dbReference type="HOGENOM" id="CLU_215062_0_0_1"/>
<dbReference type="Proteomes" id="UP000030701">
    <property type="component" value="Unassembled WGS sequence"/>
</dbReference>
<gene>
    <name evidence="1" type="ORF">FOTG_16557</name>
</gene>